<dbReference type="AlphaFoldDB" id="A0A938X6X2"/>
<keyword evidence="2" id="KW-1185">Reference proteome</keyword>
<comment type="caution">
    <text evidence="1">The sequence shown here is derived from an EMBL/GenBank/DDBJ whole genome shotgun (WGS) entry which is preliminary data.</text>
</comment>
<gene>
    <name evidence="1" type="ORF">H6A12_07725</name>
</gene>
<dbReference type="EMBL" id="JACJKY010000010">
    <property type="protein sequence ID" value="MBM6921038.1"/>
    <property type="molecule type" value="Genomic_DNA"/>
</dbReference>
<dbReference type="Proteomes" id="UP000774750">
    <property type="component" value="Unassembled WGS sequence"/>
</dbReference>
<protein>
    <recommendedName>
        <fullName evidence="3">WYL domain-containing protein</fullName>
    </recommendedName>
</protein>
<dbReference type="RefSeq" id="WP_204446572.1">
    <property type="nucleotide sequence ID" value="NZ_JACJKY010000010.1"/>
</dbReference>
<organism evidence="1 2">
    <name type="scientific">Merdimmobilis hominis</name>
    <dbReference type="NCBI Taxonomy" id="2897707"/>
    <lineage>
        <taxon>Bacteria</taxon>
        <taxon>Bacillati</taxon>
        <taxon>Bacillota</taxon>
        <taxon>Clostridia</taxon>
        <taxon>Eubacteriales</taxon>
        <taxon>Oscillospiraceae</taxon>
        <taxon>Merdimmobilis</taxon>
    </lineage>
</organism>
<name>A0A938X6X2_9FIRM</name>
<sequence>MADPYQAGFLGFCLHLKNYWDHTDEEHPATAADIIQYLASIGISTTRKTVAEDAAELQNSGFDVICNRSRQNEYFIGSRHMELAELKLLVDAVQAAKFISPKKSKELIGKVTELASPYQSDTLKRSLFVDGKVKTSNESVYYAVDTLHEAIQKQKTVAFRYIEYTPQKKRAYKHGGQVYYE</sequence>
<evidence type="ECO:0000313" key="2">
    <source>
        <dbReference type="Proteomes" id="UP000774750"/>
    </source>
</evidence>
<proteinExistence type="predicted"/>
<accession>A0A938X6X2</accession>
<evidence type="ECO:0008006" key="3">
    <source>
        <dbReference type="Google" id="ProtNLM"/>
    </source>
</evidence>
<reference evidence="1" key="1">
    <citation type="submission" date="2020-08" db="EMBL/GenBank/DDBJ databases">
        <authorList>
            <person name="Cejkova D."/>
            <person name="Kubasova T."/>
            <person name="Jahodarova E."/>
            <person name="Rychlik I."/>
        </authorList>
    </citation>
    <scope>NUCLEOTIDE SEQUENCE</scope>
    <source>
        <strain evidence="1">An559</strain>
    </source>
</reference>
<reference evidence="1" key="2">
    <citation type="journal article" date="2021" name="Sci. Rep.">
        <title>The distribution of antibiotic resistance genes in chicken gut microbiota commensals.</title>
        <authorList>
            <person name="Juricova H."/>
            <person name="Matiasovicova J."/>
            <person name="Kubasova T."/>
            <person name="Cejkova D."/>
            <person name="Rychlik I."/>
        </authorList>
    </citation>
    <scope>NUCLEOTIDE SEQUENCE</scope>
    <source>
        <strain evidence="1">An559</strain>
    </source>
</reference>
<evidence type="ECO:0000313" key="1">
    <source>
        <dbReference type="EMBL" id="MBM6921038.1"/>
    </source>
</evidence>